<evidence type="ECO:0000256" key="1">
    <source>
        <dbReference type="SAM" id="Phobius"/>
    </source>
</evidence>
<dbReference type="Proteomes" id="UP000235739">
    <property type="component" value="Unassembled WGS sequence"/>
</dbReference>
<dbReference type="EMBL" id="PNQX01000003">
    <property type="protein sequence ID" value="PMQ18837.1"/>
    <property type="molecule type" value="Genomic_DNA"/>
</dbReference>
<keyword evidence="1" id="KW-0812">Transmembrane</keyword>
<keyword evidence="1" id="KW-0472">Membrane</keyword>
<keyword evidence="1" id="KW-1133">Transmembrane helix</keyword>
<comment type="caution">
    <text evidence="2">The sequence shown here is derived from an EMBL/GenBank/DDBJ whole genome shotgun (WGS) entry which is preliminary data.</text>
</comment>
<protein>
    <submittedName>
        <fullName evidence="2">Uncharacterized protein</fullName>
    </submittedName>
</protein>
<proteinExistence type="predicted"/>
<feature type="transmembrane region" description="Helical" evidence="1">
    <location>
        <begin position="21"/>
        <end position="40"/>
    </location>
</feature>
<evidence type="ECO:0000313" key="2">
    <source>
        <dbReference type="EMBL" id="PMQ18837.1"/>
    </source>
</evidence>
<organism evidence="2 3">
    <name type="scientific">Glutamicibacter arilaitensis</name>
    <dbReference type="NCBI Taxonomy" id="256701"/>
    <lineage>
        <taxon>Bacteria</taxon>
        <taxon>Bacillati</taxon>
        <taxon>Actinomycetota</taxon>
        <taxon>Actinomycetes</taxon>
        <taxon>Micrococcales</taxon>
        <taxon>Micrococcaceae</taxon>
        <taxon>Glutamicibacter</taxon>
    </lineage>
</organism>
<accession>A0A2N7RY77</accession>
<gene>
    <name evidence="2" type="ORF">CIK84_15735</name>
</gene>
<dbReference type="AlphaFoldDB" id="A0A2N7RY77"/>
<reference evidence="2 3" key="1">
    <citation type="journal article" date="2017" name="Elife">
        <title>Extensive horizontal gene transfer in cheese-associated bacteria.</title>
        <authorList>
            <person name="Bonham K.S."/>
            <person name="Wolfe B.E."/>
            <person name="Dutton R.J."/>
        </authorList>
    </citation>
    <scope>NUCLEOTIDE SEQUENCE [LARGE SCALE GENOMIC DNA]</scope>
    <source>
        <strain evidence="2 3">JB182</strain>
    </source>
</reference>
<name>A0A2N7RY77_9MICC</name>
<feature type="transmembrane region" description="Helical" evidence="1">
    <location>
        <begin position="60"/>
        <end position="79"/>
    </location>
</feature>
<evidence type="ECO:0000313" key="3">
    <source>
        <dbReference type="Proteomes" id="UP000235739"/>
    </source>
</evidence>
<sequence>MNMIEQTTQTNAAFAKKMQTSAIWLLVLGIIGTMGVTELLTQLNVHYQELLAVLRFFSRVATFFALPLSAALLAGAMIMRRLPERD</sequence>